<keyword evidence="1" id="KW-1133">Transmembrane helix</keyword>
<dbReference type="Proteomes" id="UP000184699">
    <property type="component" value="Unassembled WGS sequence"/>
</dbReference>
<organism evidence="2 3">
    <name type="scientific">Agromyces cerinus subsp. cerinus</name>
    <dbReference type="NCBI Taxonomy" id="232089"/>
    <lineage>
        <taxon>Bacteria</taxon>
        <taxon>Bacillati</taxon>
        <taxon>Actinomycetota</taxon>
        <taxon>Actinomycetes</taxon>
        <taxon>Micrococcales</taxon>
        <taxon>Microbacteriaceae</taxon>
        <taxon>Agromyces</taxon>
    </lineage>
</organism>
<evidence type="ECO:0000313" key="2">
    <source>
        <dbReference type="EMBL" id="SIO06194.1"/>
    </source>
</evidence>
<gene>
    <name evidence="2" type="ORF">SAMN05443544_2528</name>
</gene>
<feature type="transmembrane region" description="Helical" evidence="1">
    <location>
        <begin position="30"/>
        <end position="51"/>
    </location>
</feature>
<feature type="transmembrane region" description="Helical" evidence="1">
    <location>
        <begin position="216"/>
        <end position="237"/>
    </location>
</feature>
<evidence type="ECO:0000256" key="1">
    <source>
        <dbReference type="SAM" id="Phobius"/>
    </source>
</evidence>
<dbReference type="STRING" id="232089.SAMN05443544_2528"/>
<reference evidence="3" key="1">
    <citation type="submission" date="2016-11" db="EMBL/GenBank/DDBJ databases">
        <authorList>
            <person name="Varghese N."/>
            <person name="Submissions S."/>
        </authorList>
    </citation>
    <scope>NUCLEOTIDE SEQUENCE [LARGE SCALE GENOMIC DNA]</scope>
    <source>
        <strain evidence="3">DSM 8595</strain>
    </source>
</reference>
<dbReference type="AlphaFoldDB" id="A0A1N6GFC5"/>
<proteinExistence type="predicted"/>
<feature type="transmembrane region" description="Helical" evidence="1">
    <location>
        <begin position="122"/>
        <end position="144"/>
    </location>
</feature>
<feature type="transmembrane region" description="Helical" evidence="1">
    <location>
        <begin position="88"/>
        <end position="110"/>
    </location>
</feature>
<feature type="transmembrane region" description="Helical" evidence="1">
    <location>
        <begin position="186"/>
        <end position="210"/>
    </location>
</feature>
<feature type="transmembrane region" description="Helical" evidence="1">
    <location>
        <begin position="57"/>
        <end position="76"/>
    </location>
</feature>
<dbReference type="EMBL" id="FSRJ01000003">
    <property type="protein sequence ID" value="SIO06194.1"/>
    <property type="molecule type" value="Genomic_DNA"/>
</dbReference>
<accession>A0A1N6GFC5</accession>
<keyword evidence="3" id="KW-1185">Reference proteome</keyword>
<protein>
    <submittedName>
        <fullName evidence="2">Uncharacterized protein</fullName>
    </submittedName>
</protein>
<keyword evidence="1" id="KW-0812">Transmembrane</keyword>
<sequence>MSRTRRGAGTTTAPAVVETATARAPRRRRLVGSPLAWAALCLALAVPWALAGQAMELIPYLLMLVGGWLCGFSFVNATFRMTPVRRGVAVHVIGAVVSAALVVSAVEYGGPLLANAPEWARISLVIVQFAAIPAAGWIWLGLIGRVSAAVGTSKATPAPAAPEWVRAEHGHGSEVRFSAVPIAMRTLTTAIVVIVVVMGGLAGLALVAAGDLVYALGARLTIIVIGVVFALPAYFAFLTVVRRRTVSCTVGFGNDRLWLRTGPTTTIVAFRDLEQLVWRRSSDAARVEVRGAGVDVSLVTGLAKPAPGATAELPALPRRVLGRLQDEGFALARSRRGEVLTFRRAG</sequence>
<evidence type="ECO:0000313" key="3">
    <source>
        <dbReference type="Proteomes" id="UP000184699"/>
    </source>
</evidence>
<dbReference type="RefSeq" id="WP_143231622.1">
    <property type="nucleotide sequence ID" value="NZ_FSRJ01000003.1"/>
</dbReference>
<name>A0A1N6GFC5_9MICO</name>
<dbReference type="OrthoDB" id="5003028at2"/>
<keyword evidence="1" id="KW-0472">Membrane</keyword>